<dbReference type="RefSeq" id="WP_373303405.1">
    <property type="nucleotide sequence ID" value="NZ_BMWA01000018.1"/>
</dbReference>
<dbReference type="Pfam" id="PF26003">
    <property type="entry name" value="Integrase_N_phage"/>
    <property type="match status" value="1"/>
</dbReference>
<accession>A0ABW2E8J9</accession>
<dbReference type="Proteomes" id="UP001596409">
    <property type="component" value="Unassembled WGS sequence"/>
</dbReference>
<dbReference type="InterPro" id="IPR058717">
    <property type="entry name" value="Phage_L5_Integrase_N"/>
</dbReference>
<dbReference type="EMBL" id="JBHSYM010000049">
    <property type="protein sequence ID" value="MFC7014520.1"/>
    <property type="molecule type" value="Genomic_DNA"/>
</dbReference>
<feature type="domain" description="Phage L5-like integrase N-terminal" evidence="1">
    <location>
        <begin position="10"/>
        <end position="58"/>
    </location>
</feature>
<keyword evidence="3" id="KW-1185">Reference proteome</keyword>
<evidence type="ECO:0000313" key="3">
    <source>
        <dbReference type="Proteomes" id="UP001596409"/>
    </source>
</evidence>
<evidence type="ECO:0000259" key="1">
    <source>
        <dbReference type="Pfam" id="PF26003"/>
    </source>
</evidence>
<reference evidence="3" key="1">
    <citation type="journal article" date="2019" name="Int. J. Syst. Evol. Microbiol.">
        <title>The Global Catalogue of Microorganisms (GCM) 10K type strain sequencing project: providing services to taxonomists for standard genome sequencing and annotation.</title>
        <authorList>
            <consortium name="The Broad Institute Genomics Platform"/>
            <consortium name="The Broad Institute Genome Sequencing Center for Infectious Disease"/>
            <person name="Wu L."/>
            <person name="Ma J."/>
        </authorList>
    </citation>
    <scope>NUCLEOTIDE SEQUENCE [LARGE SCALE GENOMIC DNA]</scope>
    <source>
        <strain evidence="3">JCM 4855</strain>
    </source>
</reference>
<name>A0ABW2E8J9_9ACTN</name>
<evidence type="ECO:0000313" key="2">
    <source>
        <dbReference type="EMBL" id="MFC7014520.1"/>
    </source>
</evidence>
<gene>
    <name evidence="2" type="ORF">ACFQMH_22945</name>
</gene>
<proteinExistence type="predicted"/>
<comment type="caution">
    <text evidence="2">The sequence shown here is derived from an EMBL/GenBank/DDBJ whole genome shotgun (WGS) entry which is preliminary data.</text>
</comment>
<sequence length="78" mass="9008">MASKKGRRRRFGAVRQYRPGRWTASYLGPDGERIRAEETFATRKDAEIWLSQVEADLSGELMVRLWCGTRSPVWPPGR</sequence>
<organism evidence="2 3">
    <name type="scientific">Streptomyces viridiviolaceus</name>
    <dbReference type="NCBI Taxonomy" id="68282"/>
    <lineage>
        <taxon>Bacteria</taxon>
        <taxon>Bacillati</taxon>
        <taxon>Actinomycetota</taxon>
        <taxon>Actinomycetes</taxon>
        <taxon>Kitasatosporales</taxon>
        <taxon>Streptomycetaceae</taxon>
        <taxon>Streptomyces</taxon>
    </lineage>
</organism>
<protein>
    <recommendedName>
        <fullName evidence="1">Phage L5-like integrase N-terminal domain-containing protein</fullName>
    </recommendedName>
</protein>